<dbReference type="GeneID" id="136075259"/>
<reference evidence="3" key="2">
    <citation type="submission" date="2025-08" db="UniProtKB">
        <authorList>
            <consortium name="RefSeq"/>
        </authorList>
    </citation>
    <scope>IDENTIFICATION</scope>
</reference>
<name>A0ABM4B507_HYDVU</name>
<evidence type="ECO:0000313" key="2">
    <source>
        <dbReference type="Proteomes" id="UP001652625"/>
    </source>
</evidence>
<proteinExistence type="predicted"/>
<gene>
    <name evidence="3" type="primary">LOC136075259</name>
</gene>
<evidence type="ECO:0000313" key="3">
    <source>
        <dbReference type="RefSeq" id="XP_065643903.1"/>
    </source>
</evidence>
<keyword evidence="2" id="KW-1185">Reference proteome</keyword>
<reference evidence="2" key="1">
    <citation type="submission" date="2025-05" db="UniProtKB">
        <authorList>
            <consortium name="RefSeq"/>
        </authorList>
    </citation>
    <scope>NUCLEOTIDE SEQUENCE [LARGE SCALE GENOMIC DNA]</scope>
</reference>
<sequence>MDDEVVGKEIDFKENKVVLTSDDNDDEVPEVIVIEDDPVFELDLNLYNSDTEEIDFVIKNNSIKETTITETIKENNPNELPLEFTEDLLPQEITHCSPTQLNSTNDPTPTQPQENNILKKKKCGYISIYYSKSNM</sequence>
<evidence type="ECO:0000256" key="1">
    <source>
        <dbReference type="SAM" id="MobiDB-lite"/>
    </source>
</evidence>
<organism evidence="2 3">
    <name type="scientific">Hydra vulgaris</name>
    <name type="common">Hydra</name>
    <name type="synonym">Hydra attenuata</name>
    <dbReference type="NCBI Taxonomy" id="6087"/>
    <lineage>
        <taxon>Eukaryota</taxon>
        <taxon>Metazoa</taxon>
        <taxon>Cnidaria</taxon>
        <taxon>Hydrozoa</taxon>
        <taxon>Hydroidolina</taxon>
        <taxon>Anthoathecata</taxon>
        <taxon>Aplanulata</taxon>
        <taxon>Hydridae</taxon>
        <taxon>Hydra</taxon>
    </lineage>
</organism>
<accession>A0ABM4B507</accession>
<protein>
    <submittedName>
        <fullName evidence="3">Uncharacterized protein LOC136075259</fullName>
    </submittedName>
</protein>
<dbReference type="RefSeq" id="XP_065643903.1">
    <property type="nucleotide sequence ID" value="XM_065787831.1"/>
</dbReference>
<feature type="region of interest" description="Disordered" evidence="1">
    <location>
        <begin position="96"/>
        <end position="115"/>
    </location>
</feature>
<dbReference type="Proteomes" id="UP001652625">
    <property type="component" value="Chromosome 01"/>
</dbReference>